<keyword evidence="2" id="KW-0012">Acyltransferase</keyword>
<dbReference type="GO" id="GO:0016746">
    <property type="term" value="F:acyltransferase activity"/>
    <property type="evidence" value="ECO:0007669"/>
    <property type="project" value="UniProtKB-KW"/>
</dbReference>
<dbReference type="EMBL" id="ANOG01001066">
    <property type="protein sequence ID" value="EMI15572.1"/>
    <property type="molecule type" value="Genomic_DNA"/>
</dbReference>
<comment type="caution">
    <text evidence="2">The sequence shown here is derived from an EMBL/GenBank/DDBJ whole genome shotgun (WGS) entry which is preliminary data.</text>
</comment>
<feature type="transmembrane region" description="Helical" evidence="1">
    <location>
        <begin position="97"/>
        <end position="116"/>
    </location>
</feature>
<keyword evidence="2" id="KW-0808">Transferase</keyword>
<organism evidence="2 3">
    <name type="scientific">Rhodopirellula maiorica SM1</name>
    <dbReference type="NCBI Taxonomy" id="1265738"/>
    <lineage>
        <taxon>Bacteria</taxon>
        <taxon>Pseudomonadati</taxon>
        <taxon>Planctomycetota</taxon>
        <taxon>Planctomycetia</taxon>
        <taxon>Pirellulales</taxon>
        <taxon>Pirellulaceae</taxon>
        <taxon>Novipirellula</taxon>
    </lineage>
</organism>
<gene>
    <name evidence="2" type="ORF">RMSM_07484</name>
</gene>
<dbReference type="AlphaFoldDB" id="M5RJL7"/>
<dbReference type="PATRIC" id="fig|1265738.3.peg.7464"/>
<evidence type="ECO:0000313" key="2">
    <source>
        <dbReference type="EMBL" id="EMI15572.1"/>
    </source>
</evidence>
<evidence type="ECO:0000256" key="1">
    <source>
        <dbReference type="SAM" id="Phobius"/>
    </source>
</evidence>
<keyword evidence="1" id="KW-0472">Membrane</keyword>
<dbReference type="Proteomes" id="UP000011991">
    <property type="component" value="Unassembled WGS sequence"/>
</dbReference>
<feature type="transmembrane region" description="Helical" evidence="1">
    <location>
        <begin position="32"/>
        <end position="49"/>
    </location>
</feature>
<keyword evidence="1" id="KW-1133">Transmembrane helix</keyword>
<keyword evidence="1" id="KW-0812">Transmembrane</keyword>
<sequence length="132" mass="14909">MLTIVISAAAFPETRGLVWLAGSDPAGETLQHTSLFFVLTTLIALPFAIRTVHQPSPKWDRWLGDLSYPLYLFHWIPRDWYYASVDWSLGALRNGGLLLANFAMAFAGAVLLLQLVDRPIQKLRQGWVKSRQ</sequence>
<reference evidence="2 3" key="1">
    <citation type="journal article" date="2013" name="Mar. Genomics">
        <title>Expression of sulfatases in Rhodopirellula baltica and the diversity of sulfatases in the genus Rhodopirellula.</title>
        <authorList>
            <person name="Wegner C.E."/>
            <person name="Richter-Heitmann T."/>
            <person name="Klindworth A."/>
            <person name="Klockow C."/>
            <person name="Richter M."/>
            <person name="Achstetter T."/>
            <person name="Glockner F.O."/>
            <person name="Harder J."/>
        </authorList>
    </citation>
    <scope>NUCLEOTIDE SEQUENCE [LARGE SCALE GENOMIC DNA]</scope>
    <source>
        <strain evidence="2 3">SM1</strain>
    </source>
</reference>
<name>M5RJL7_9BACT</name>
<keyword evidence="3" id="KW-1185">Reference proteome</keyword>
<dbReference type="OrthoDB" id="290051at2"/>
<protein>
    <submittedName>
        <fullName evidence="2">Acyltransferase family protein</fullName>
    </submittedName>
</protein>
<proteinExistence type="predicted"/>
<evidence type="ECO:0000313" key="3">
    <source>
        <dbReference type="Proteomes" id="UP000011991"/>
    </source>
</evidence>
<accession>M5RJL7</accession>
<dbReference type="RefSeq" id="WP_008708741.1">
    <property type="nucleotide sequence ID" value="NZ_ANOG01001066.1"/>
</dbReference>